<feature type="transmembrane region" description="Helical" evidence="12">
    <location>
        <begin position="158"/>
        <end position="176"/>
    </location>
</feature>
<evidence type="ECO:0000256" key="1">
    <source>
        <dbReference type="ARBA" id="ARBA00004651"/>
    </source>
</evidence>
<keyword evidence="15" id="KW-1185">Reference proteome</keyword>
<dbReference type="Proteomes" id="UP001381693">
    <property type="component" value="Unassembled WGS sequence"/>
</dbReference>
<evidence type="ECO:0000256" key="9">
    <source>
        <dbReference type="ARBA" id="ARBA00023180"/>
    </source>
</evidence>
<evidence type="ECO:0000256" key="6">
    <source>
        <dbReference type="ARBA" id="ARBA00023065"/>
    </source>
</evidence>
<feature type="transmembrane region" description="Helical" evidence="12">
    <location>
        <begin position="107"/>
        <end position="127"/>
    </location>
</feature>
<dbReference type="PANTHER" id="PTHR42643:SF24">
    <property type="entry name" value="IONOTROPIC RECEPTOR 60A"/>
    <property type="match status" value="1"/>
</dbReference>
<keyword evidence="8" id="KW-0675">Receptor</keyword>
<evidence type="ECO:0000313" key="14">
    <source>
        <dbReference type="EMBL" id="KAK7073273.1"/>
    </source>
</evidence>
<evidence type="ECO:0000256" key="7">
    <source>
        <dbReference type="ARBA" id="ARBA00023136"/>
    </source>
</evidence>
<evidence type="ECO:0000256" key="11">
    <source>
        <dbReference type="ARBA" id="ARBA00023303"/>
    </source>
</evidence>
<evidence type="ECO:0000259" key="13">
    <source>
        <dbReference type="SMART" id="SM00918"/>
    </source>
</evidence>
<dbReference type="GO" id="GO:0015276">
    <property type="term" value="F:ligand-gated monoatomic ion channel activity"/>
    <property type="evidence" value="ECO:0007669"/>
    <property type="project" value="InterPro"/>
</dbReference>
<dbReference type="Pfam" id="PF10613">
    <property type="entry name" value="Lig_chan-Glu_bd"/>
    <property type="match status" value="1"/>
</dbReference>
<dbReference type="InterPro" id="IPR052192">
    <property type="entry name" value="Insect_Ionotropic_Sensory_Rcpt"/>
</dbReference>
<evidence type="ECO:0000256" key="10">
    <source>
        <dbReference type="ARBA" id="ARBA00023286"/>
    </source>
</evidence>
<evidence type="ECO:0000256" key="2">
    <source>
        <dbReference type="ARBA" id="ARBA00022448"/>
    </source>
</evidence>
<dbReference type="AlphaFoldDB" id="A0AAN8X348"/>
<dbReference type="Gene3D" id="1.10.287.70">
    <property type="match status" value="1"/>
</dbReference>
<keyword evidence="10" id="KW-1071">Ligand-gated ion channel</keyword>
<dbReference type="InterPro" id="IPR019594">
    <property type="entry name" value="Glu/Gly-bd"/>
</dbReference>
<proteinExistence type="predicted"/>
<keyword evidence="6" id="KW-0406">Ion transport</keyword>
<sequence length="217" mass="24493">MKNPMVKGTMMEVLSILSQKLGFCYRFEIPRDRGSGGTQLKNGSWTGIMGAILRGEADMSALGISITPERAEFADVSEYLYLDEMSAMYVRPSLESDIIGFIKPYTLTVWMSVLLSVCAIITAMYIISMTNNCFIISRREATPSGNSVSTESRKPFTVMYNISTWIFAALLGQRMYNFRAGLIMKQYLQEIRDSINGFIIVLHLNNKLTKRSDPLQF</sequence>
<reference evidence="14 15" key="1">
    <citation type="submission" date="2023-11" db="EMBL/GenBank/DDBJ databases">
        <title>Halocaridina rubra genome assembly.</title>
        <authorList>
            <person name="Smith C."/>
        </authorList>
    </citation>
    <scope>NUCLEOTIDE SEQUENCE [LARGE SCALE GENOMIC DNA]</scope>
    <source>
        <strain evidence="14">EP-1</strain>
        <tissue evidence="14">Whole</tissue>
    </source>
</reference>
<protein>
    <recommendedName>
        <fullName evidence="13">Ionotropic glutamate receptor L-glutamate and glycine-binding domain-containing protein</fullName>
    </recommendedName>
</protein>
<evidence type="ECO:0000256" key="12">
    <source>
        <dbReference type="SAM" id="Phobius"/>
    </source>
</evidence>
<dbReference type="SUPFAM" id="SSF53850">
    <property type="entry name" value="Periplasmic binding protein-like II"/>
    <property type="match status" value="1"/>
</dbReference>
<keyword evidence="9" id="KW-0325">Glycoprotein</keyword>
<evidence type="ECO:0000256" key="5">
    <source>
        <dbReference type="ARBA" id="ARBA00022989"/>
    </source>
</evidence>
<keyword evidence="2" id="KW-0813">Transport</keyword>
<evidence type="ECO:0000256" key="3">
    <source>
        <dbReference type="ARBA" id="ARBA00022475"/>
    </source>
</evidence>
<evidence type="ECO:0000256" key="8">
    <source>
        <dbReference type="ARBA" id="ARBA00023170"/>
    </source>
</evidence>
<keyword evidence="3" id="KW-1003">Cell membrane</keyword>
<organism evidence="14 15">
    <name type="scientific">Halocaridina rubra</name>
    <name type="common">Hawaiian red shrimp</name>
    <dbReference type="NCBI Taxonomy" id="373956"/>
    <lineage>
        <taxon>Eukaryota</taxon>
        <taxon>Metazoa</taxon>
        <taxon>Ecdysozoa</taxon>
        <taxon>Arthropoda</taxon>
        <taxon>Crustacea</taxon>
        <taxon>Multicrustacea</taxon>
        <taxon>Malacostraca</taxon>
        <taxon>Eumalacostraca</taxon>
        <taxon>Eucarida</taxon>
        <taxon>Decapoda</taxon>
        <taxon>Pleocyemata</taxon>
        <taxon>Caridea</taxon>
        <taxon>Atyoidea</taxon>
        <taxon>Atyidae</taxon>
        <taxon>Halocaridina</taxon>
    </lineage>
</organism>
<keyword evidence="7 12" id="KW-0472">Membrane</keyword>
<feature type="domain" description="Ionotropic glutamate receptor L-glutamate and glycine-binding" evidence="13">
    <location>
        <begin position="4"/>
        <end position="54"/>
    </location>
</feature>
<dbReference type="SMART" id="SM00918">
    <property type="entry name" value="Lig_chan-Glu_bd"/>
    <property type="match status" value="1"/>
</dbReference>
<name>A0AAN8X348_HALRR</name>
<dbReference type="GO" id="GO:0005886">
    <property type="term" value="C:plasma membrane"/>
    <property type="evidence" value="ECO:0007669"/>
    <property type="project" value="UniProtKB-SubCell"/>
</dbReference>
<keyword evidence="4 12" id="KW-0812">Transmembrane</keyword>
<keyword evidence="11" id="KW-0407">Ion channel</keyword>
<dbReference type="EMBL" id="JAXCGZ010013227">
    <property type="protein sequence ID" value="KAK7073273.1"/>
    <property type="molecule type" value="Genomic_DNA"/>
</dbReference>
<gene>
    <name evidence="14" type="ORF">SK128_004994</name>
</gene>
<dbReference type="PANTHER" id="PTHR42643">
    <property type="entry name" value="IONOTROPIC RECEPTOR 20A-RELATED"/>
    <property type="match status" value="1"/>
</dbReference>
<comment type="subcellular location">
    <subcellularLocation>
        <location evidence="1">Cell membrane</location>
        <topology evidence="1">Multi-pass membrane protein</topology>
    </subcellularLocation>
</comment>
<keyword evidence="5 12" id="KW-1133">Transmembrane helix</keyword>
<comment type="caution">
    <text evidence="14">The sequence shown here is derived from an EMBL/GenBank/DDBJ whole genome shotgun (WGS) entry which is preliminary data.</text>
</comment>
<dbReference type="Gene3D" id="3.40.190.10">
    <property type="entry name" value="Periplasmic binding protein-like II"/>
    <property type="match status" value="1"/>
</dbReference>
<accession>A0AAN8X348</accession>
<evidence type="ECO:0000313" key="15">
    <source>
        <dbReference type="Proteomes" id="UP001381693"/>
    </source>
</evidence>
<evidence type="ECO:0000256" key="4">
    <source>
        <dbReference type="ARBA" id="ARBA00022692"/>
    </source>
</evidence>